<accession>A0A1I6MBA8</accession>
<evidence type="ECO:0000313" key="2">
    <source>
        <dbReference type="Proteomes" id="UP000199062"/>
    </source>
</evidence>
<sequence length="150" mass="15541">MRRVTRNLVLAILAVLVVLLALGALPGLLKSGDPYYLTATPVGEAASGTNGSSANGTVTNASIANGSAVDGANLSERAYPYTTAALDNATDGEPGQSQPYWRGPVGFKEAFTHSPFDEVNALRGQHPNATVGEGVRVARNGTLYRVAVTQ</sequence>
<dbReference type="Proteomes" id="UP000199062">
    <property type="component" value="Unassembled WGS sequence"/>
</dbReference>
<dbReference type="AlphaFoldDB" id="A0A1I6MBA8"/>
<evidence type="ECO:0000313" key="1">
    <source>
        <dbReference type="EMBL" id="SFS12883.1"/>
    </source>
</evidence>
<protein>
    <submittedName>
        <fullName evidence="1">Uncharacterized protein</fullName>
    </submittedName>
</protein>
<name>A0A1I6MBA8_9EURY</name>
<gene>
    <name evidence="1" type="ORF">SAMN05216559_4150</name>
</gene>
<dbReference type="STRING" id="767519.SAMN05216559_4150"/>
<dbReference type="RefSeq" id="WP_089819336.1">
    <property type="nucleotide sequence ID" value="NZ_FOZK01000006.1"/>
</dbReference>
<keyword evidence="2" id="KW-1185">Reference proteome</keyword>
<dbReference type="OrthoDB" id="302685at2157"/>
<proteinExistence type="predicted"/>
<organism evidence="1 2">
    <name type="scientific">Halomicrobium zhouii</name>
    <dbReference type="NCBI Taxonomy" id="767519"/>
    <lineage>
        <taxon>Archaea</taxon>
        <taxon>Methanobacteriati</taxon>
        <taxon>Methanobacteriota</taxon>
        <taxon>Stenosarchaea group</taxon>
        <taxon>Halobacteria</taxon>
        <taxon>Halobacteriales</taxon>
        <taxon>Haloarculaceae</taxon>
        <taxon>Halomicrobium</taxon>
    </lineage>
</organism>
<dbReference type="EMBL" id="FOZK01000006">
    <property type="protein sequence ID" value="SFS12883.1"/>
    <property type="molecule type" value="Genomic_DNA"/>
</dbReference>
<reference evidence="1 2" key="1">
    <citation type="submission" date="2016-10" db="EMBL/GenBank/DDBJ databases">
        <authorList>
            <person name="de Groot N.N."/>
        </authorList>
    </citation>
    <scope>NUCLEOTIDE SEQUENCE [LARGE SCALE GENOMIC DNA]</scope>
    <source>
        <strain evidence="1 2">CGMCC 1.10457</strain>
    </source>
</reference>